<accession>A0ABN1K1F5</accession>
<dbReference type="Proteomes" id="UP001500185">
    <property type="component" value="Unassembled WGS sequence"/>
</dbReference>
<keyword evidence="2" id="KW-1185">Reference proteome</keyword>
<protein>
    <submittedName>
        <fullName evidence="1">Uncharacterized protein</fullName>
    </submittedName>
</protein>
<organism evidence="1 2">
    <name type="scientific">Psychroflexus lacisalsi</name>
    <dbReference type="NCBI Taxonomy" id="503928"/>
    <lineage>
        <taxon>Bacteria</taxon>
        <taxon>Pseudomonadati</taxon>
        <taxon>Bacteroidota</taxon>
        <taxon>Flavobacteriia</taxon>
        <taxon>Flavobacteriales</taxon>
        <taxon>Flavobacteriaceae</taxon>
        <taxon>Psychroflexus</taxon>
    </lineage>
</organism>
<name>A0ABN1K1F5_9FLAO</name>
<dbReference type="EMBL" id="BAAAGG010000002">
    <property type="protein sequence ID" value="GAA0752142.1"/>
    <property type="molecule type" value="Genomic_DNA"/>
</dbReference>
<comment type="caution">
    <text evidence="1">The sequence shown here is derived from an EMBL/GenBank/DDBJ whole genome shotgun (WGS) entry which is preliminary data.</text>
</comment>
<proteinExistence type="predicted"/>
<evidence type="ECO:0000313" key="2">
    <source>
        <dbReference type="Proteomes" id="UP001500185"/>
    </source>
</evidence>
<evidence type="ECO:0000313" key="1">
    <source>
        <dbReference type="EMBL" id="GAA0752142.1"/>
    </source>
</evidence>
<reference evidence="1 2" key="1">
    <citation type="journal article" date="2019" name="Int. J. Syst. Evol. Microbiol.">
        <title>The Global Catalogue of Microorganisms (GCM) 10K type strain sequencing project: providing services to taxonomists for standard genome sequencing and annotation.</title>
        <authorList>
            <consortium name="The Broad Institute Genomics Platform"/>
            <consortium name="The Broad Institute Genome Sequencing Center for Infectious Disease"/>
            <person name="Wu L."/>
            <person name="Ma J."/>
        </authorList>
    </citation>
    <scope>NUCLEOTIDE SEQUENCE [LARGE SCALE GENOMIC DNA]</scope>
    <source>
        <strain evidence="1 2">JCM 16231</strain>
    </source>
</reference>
<gene>
    <name evidence="1" type="ORF">GCM10009433_02960</name>
</gene>
<sequence>MNLITCLACLKNDLNIGFYKSIDIEITELTRYRSNYQNDIINYNRNSNNAQYKVLENKLFKMMLNKHEVITDIGLKEELEKLT</sequence>
<dbReference type="RefSeq" id="WP_224455240.1">
    <property type="nucleotide sequence ID" value="NZ_BAAAGG010000002.1"/>
</dbReference>